<sequence length="70" mass="8065">MTKKKICALENCNKRLNVVDCLSSTCKCKKVYCATHRLPETHACGYDFMKEVNQKTEIDKLKCVSTYDKI</sequence>
<protein>
    <recommendedName>
        <fullName evidence="4">AN1-type domain-containing protein</fullName>
    </recommendedName>
</protein>
<dbReference type="InterPro" id="IPR000058">
    <property type="entry name" value="Znf_AN1"/>
</dbReference>
<dbReference type="GO" id="GO:0008270">
    <property type="term" value="F:zinc ion binding"/>
    <property type="evidence" value="ECO:0007669"/>
    <property type="project" value="UniProtKB-KW"/>
</dbReference>
<dbReference type="Gene3D" id="4.10.1110.10">
    <property type="entry name" value="AN1-like Zinc finger"/>
    <property type="match status" value="1"/>
</dbReference>
<dbReference type="PROSITE" id="PS51039">
    <property type="entry name" value="ZF_AN1"/>
    <property type="match status" value="1"/>
</dbReference>
<feature type="domain" description="AN1-type" evidence="4">
    <location>
        <begin position="1"/>
        <end position="52"/>
    </location>
</feature>
<accession>A0A6C0BZV5</accession>
<dbReference type="AlphaFoldDB" id="A0A6C0BZV5"/>
<dbReference type="SUPFAM" id="SSF118310">
    <property type="entry name" value="AN1-like Zinc finger"/>
    <property type="match status" value="1"/>
</dbReference>
<dbReference type="InterPro" id="IPR035896">
    <property type="entry name" value="AN1-like_Znf"/>
</dbReference>
<evidence type="ECO:0000256" key="2">
    <source>
        <dbReference type="ARBA" id="ARBA00022771"/>
    </source>
</evidence>
<proteinExistence type="predicted"/>
<dbReference type="Pfam" id="PF01428">
    <property type="entry name" value="zf-AN1"/>
    <property type="match status" value="1"/>
</dbReference>
<dbReference type="SMART" id="SM00154">
    <property type="entry name" value="ZnF_AN1"/>
    <property type="match status" value="1"/>
</dbReference>
<reference evidence="5" key="1">
    <citation type="journal article" date="2020" name="Nature">
        <title>Giant virus diversity and host interactions through global metagenomics.</title>
        <authorList>
            <person name="Schulz F."/>
            <person name="Roux S."/>
            <person name="Paez-Espino D."/>
            <person name="Jungbluth S."/>
            <person name="Walsh D.A."/>
            <person name="Denef V.J."/>
            <person name="McMahon K.D."/>
            <person name="Konstantinidis K.T."/>
            <person name="Eloe-Fadrosh E.A."/>
            <person name="Kyrpides N.C."/>
            <person name="Woyke T."/>
        </authorList>
    </citation>
    <scope>NUCLEOTIDE SEQUENCE</scope>
    <source>
        <strain evidence="5">GVMAG-M-3300020166-5</strain>
    </source>
</reference>
<evidence type="ECO:0000256" key="3">
    <source>
        <dbReference type="ARBA" id="ARBA00022833"/>
    </source>
</evidence>
<evidence type="ECO:0000256" key="1">
    <source>
        <dbReference type="ARBA" id="ARBA00022723"/>
    </source>
</evidence>
<evidence type="ECO:0000259" key="4">
    <source>
        <dbReference type="PROSITE" id="PS51039"/>
    </source>
</evidence>
<name>A0A6C0BZV5_9ZZZZ</name>
<keyword evidence="3" id="KW-0862">Zinc</keyword>
<dbReference type="EMBL" id="MN739279">
    <property type="protein sequence ID" value="QHS96823.1"/>
    <property type="molecule type" value="Genomic_DNA"/>
</dbReference>
<keyword evidence="1" id="KW-0479">Metal-binding</keyword>
<evidence type="ECO:0000313" key="5">
    <source>
        <dbReference type="EMBL" id="QHS96823.1"/>
    </source>
</evidence>
<organism evidence="5">
    <name type="scientific">viral metagenome</name>
    <dbReference type="NCBI Taxonomy" id="1070528"/>
    <lineage>
        <taxon>unclassified sequences</taxon>
        <taxon>metagenomes</taxon>
        <taxon>organismal metagenomes</taxon>
    </lineage>
</organism>
<keyword evidence="2" id="KW-0863">Zinc-finger</keyword>